<protein>
    <recommendedName>
        <fullName evidence="4">MotA/TolQ/ExbB proton channel domain-containing protein</fullName>
    </recommendedName>
</protein>
<sequence>MNVQFLIQLIGLPLTLVLSILSAALFIVALILVVRFKNPQVLAAFQPLTWLPVAAGIISTFIELLSSIGLQLSDNDAIAGSSSLLFQMTLVPLLASLVATMPGLLTTVMGRYLLAWKASGLRWTKPKASSSTTREVDPDEWVSREADDYLEKLVRPR</sequence>
<evidence type="ECO:0000313" key="3">
    <source>
        <dbReference type="Proteomes" id="UP000225740"/>
    </source>
</evidence>
<keyword evidence="1" id="KW-1133">Transmembrane helix</keyword>
<keyword evidence="3" id="KW-1185">Reference proteome</keyword>
<gene>
    <name evidence="2" type="ORF">CEE69_25360</name>
</gene>
<feature type="transmembrane region" description="Helical" evidence="1">
    <location>
        <begin position="90"/>
        <end position="114"/>
    </location>
</feature>
<feature type="transmembrane region" description="Helical" evidence="1">
    <location>
        <begin position="48"/>
        <end position="70"/>
    </location>
</feature>
<organism evidence="2 3">
    <name type="scientific">Rhodopirellula bahusiensis</name>
    <dbReference type="NCBI Taxonomy" id="2014065"/>
    <lineage>
        <taxon>Bacteria</taxon>
        <taxon>Pseudomonadati</taxon>
        <taxon>Planctomycetota</taxon>
        <taxon>Planctomycetia</taxon>
        <taxon>Pirellulales</taxon>
        <taxon>Pirellulaceae</taxon>
        <taxon>Rhodopirellula</taxon>
    </lineage>
</organism>
<keyword evidence="1" id="KW-0472">Membrane</keyword>
<dbReference type="RefSeq" id="WP_099263435.1">
    <property type="nucleotide sequence ID" value="NZ_NIZW01000026.1"/>
</dbReference>
<comment type="caution">
    <text evidence="2">The sequence shown here is derived from an EMBL/GenBank/DDBJ whole genome shotgun (WGS) entry which is preliminary data.</text>
</comment>
<feature type="transmembrane region" description="Helical" evidence="1">
    <location>
        <begin position="6"/>
        <end position="36"/>
    </location>
</feature>
<accession>A0A2G1W0T3</accession>
<keyword evidence="1" id="KW-0812">Transmembrane</keyword>
<dbReference type="OrthoDB" id="286176at2"/>
<proteinExistence type="predicted"/>
<dbReference type="Proteomes" id="UP000225740">
    <property type="component" value="Unassembled WGS sequence"/>
</dbReference>
<evidence type="ECO:0000256" key="1">
    <source>
        <dbReference type="SAM" id="Phobius"/>
    </source>
</evidence>
<reference evidence="2 3" key="1">
    <citation type="submission" date="2017-06" db="EMBL/GenBank/DDBJ databases">
        <title>Description of Rhodopirellula bahusiensis sp. nov.</title>
        <authorList>
            <person name="Kizina J."/>
            <person name="Harder J."/>
        </authorList>
    </citation>
    <scope>NUCLEOTIDE SEQUENCE [LARGE SCALE GENOMIC DNA]</scope>
    <source>
        <strain evidence="2 3">SWK21</strain>
    </source>
</reference>
<dbReference type="AlphaFoldDB" id="A0A2G1W0T3"/>
<name>A0A2G1W0T3_9BACT</name>
<evidence type="ECO:0008006" key="4">
    <source>
        <dbReference type="Google" id="ProtNLM"/>
    </source>
</evidence>
<evidence type="ECO:0000313" key="2">
    <source>
        <dbReference type="EMBL" id="PHQ32460.1"/>
    </source>
</evidence>
<dbReference type="GeneID" id="90611251"/>
<dbReference type="EMBL" id="NIZW01000026">
    <property type="protein sequence ID" value="PHQ32460.1"/>
    <property type="molecule type" value="Genomic_DNA"/>
</dbReference>